<reference evidence="1" key="1">
    <citation type="submission" date="2014-09" db="EMBL/GenBank/DDBJ databases">
        <authorList>
            <person name="Magalhaes I.L.F."/>
            <person name="Oliveira U."/>
            <person name="Santos F.R."/>
            <person name="Vidigal T.H.D.A."/>
            <person name="Brescovit A.D."/>
            <person name="Santos A.J."/>
        </authorList>
    </citation>
    <scope>NUCLEOTIDE SEQUENCE</scope>
    <source>
        <tissue evidence="1">Shoot tissue taken approximately 20 cm above the soil surface</tissue>
    </source>
</reference>
<reference evidence="1" key="2">
    <citation type="journal article" date="2015" name="Data Brief">
        <title>Shoot transcriptome of the giant reed, Arundo donax.</title>
        <authorList>
            <person name="Barrero R.A."/>
            <person name="Guerrero F.D."/>
            <person name="Moolhuijzen P."/>
            <person name="Goolsby J.A."/>
            <person name="Tidwell J."/>
            <person name="Bellgard S.E."/>
            <person name="Bellgard M.I."/>
        </authorList>
    </citation>
    <scope>NUCLEOTIDE SEQUENCE</scope>
    <source>
        <tissue evidence="1">Shoot tissue taken approximately 20 cm above the soil surface</tissue>
    </source>
</reference>
<protein>
    <submittedName>
        <fullName evidence="1">Uncharacterized protein</fullName>
    </submittedName>
</protein>
<name>A0A0A8ZRJ3_ARUDO</name>
<evidence type="ECO:0000313" key="1">
    <source>
        <dbReference type="EMBL" id="JAD40308.1"/>
    </source>
</evidence>
<sequence>MHRYSSVYNRLEISYMLPQIFELGFITSSIISTENSVHVRNMRLCR</sequence>
<accession>A0A0A8ZRJ3</accession>
<dbReference type="AlphaFoldDB" id="A0A0A8ZRJ3"/>
<dbReference type="EMBL" id="GBRH01257587">
    <property type="protein sequence ID" value="JAD40308.1"/>
    <property type="molecule type" value="Transcribed_RNA"/>
</dbReference>
<proteinExistence type="predicted"/>
<organism evidence="1">
    <name type="scientific">Arundo donax</name>
    <name type="common">Giant reed</name>
    <name type="synonym">Donax arundinaceus</name>
    <dbReference type="NCBI Taxonomy" id="35708"/>
    <lineage>
        <taxon>Eukaryota</taxon>
        <taxon>Viridiplantae</taxon>
        <taxon>Streptophyta</taxon>
        <taxon>Embryophyta</taxon>
        <taxon>Tracheophyta</taxon>
        <taxon>Spermatophyta</taxon>
        <taxon>Magnoliopsida</taxon>
        <taxon>Liliopsida</taxon>
        <taxon>Poales</taxon>
        <taxon>Poaceae</taxon>
        <taxon>PACMAD clade</taxon>
        <taxon>Arundinoideae</taxon>
        <taxon>Arundineae</taxon>
        <taxon>Arundo</taxon>
    </lineage>
</organism>